<evidence type="ECO:0000313" key="2">
    <source>
        <dbReference type="Proteomes" id="UP000008561"/>
    </source>
</evidence>
<organism evidence="1 2">
    <name type="scientific">Desulfosudis oleivorans (strain DSM 6200 / JCM 39069 / Hxd3)</name>
    <name type="common">Desulfococcus oleovorans</name>
    <dbReference type="NCBI Taxonomy" id="96561"/>
    <lineage>
        <taxon>Bacteria</taxon>
        <taxon>Pseudomonadati</taxon>
        <taxon>Thermodesulfobacteriota</taxon>
        <taxon>Desulfobacteria</taxon>
        <taxon>Desulfobacterales</taxon>
        <taxon>Desulfosudaceae</taxon>
        <taxon>Desulfosudis</taxon>
    </lineage>
</organism>
<dbReference type="STRING" id="96561.Dole_1444"/>
<dbReference type="eggNOG" id="COG3660">
    <property type="taxonomic scope" value="Bacteria"/>
</dbReference>
<protein>
    <submittedName>
        <fullName evidence="1">Nucleoside-diphosphate-sugar epimerase</fullName>
    </submittedName>
</protein>
<dbReference type="AlphaFoldDB" id="A8ZZ95"/>
<proteinExistence type="predicted"/>
<keyword evidence="2" id="KW-1185">Reference proteome</keyword>
<dbReference type="Pfam" id="PF06258">
    <property type="entry name" value="Mito_fiss_Elm1"/>
    <property type="match status" value="1"/>
</dbReference>
<sequence length="306" mass="34018">MTDDRPGHRKQTEAVLGALAELTPVNIRYRFVNCGLKSDIRQWGAALGAITGPGKKEAGGADIVFGTGSHTHADVLRLGALYNAKKIICMSPPPGLGRLFDLCFIPEHDGVARKNNFFFTVGPPNLSKNTDVHEEDRGLILIGGTDPKSHHWHSTKVLEAVKEIISIASAIRWTLSTSPRTPTEMEEALKTTLPAASVEVVPFSRTTKGWIEEQYAASRFVWVTADSMSMVYEAMSAGCRVGLIPVEWKRNNKFARSEKHLVDRGYAVSLRQWLKSGAYPERENKLNEAARCAAEILRRWWPERLP</sequence>
<dbReference type="InterPro" id="IPR009367">
    <property type="entry name" value="Elm1-like"/>
</dbReference>
<gene>
    <name evidence="1" type="ordered locus">Dole_1444</name>
</gene>
<dbReference type="EMBL" id="CP000859">
    <property type="protein sequence ID" value="ABW67248.1"/>
    <property type="molecule type" value="Genomic_DNA"/>
</dbReference>
<dbReference type="RefSeq" id="WP_012174864.1">
    <property type="nucleotide sequence ID" value="NC_009943.1"/>
</dbReference>
<name>A8ZZ95_DESOH</name>
<reference evidence="1 2" key="1">
    <citation type="submission" date="2007-10" db="EMBL/GenBank/DDBJ databases">
        <title>Complete sequence of Desulfococcus oleovorans Hxd3.</title>
        <authorList>
            <consortium name="US DOE Joint Genome Institute"/>
            <person name="Copeland A."/>
            <person name="Lucas S."/>
            <person name="Lapidus A."/>
            <person name="Barry K."/>
            <person name="Glavina del Rio T."/>
            <person name="Dalin E."/>
            <person name="Tice H."/>
            <person name="Pitluck S."/>
            <person name="Kiss H."/>
            <person name="Brettin T."/>
            <person name="Bruce D."/>
            <person name="Detter J.C."/>
            <person name="Han C."/>
            <person name="Schmutz J."/>
            <person name="Larimer F."/>
            <person name="Land M."/>
            <person name="Hauser L."/>
            <person name="Kyrpides N."/>
            <person name="Kim E."/>
            <person name="Wawrik B."/>
            <person name="Richardson P."/>
        </authorList>
    </citation>
    <scope>NUCLEOTIDE SEQUENCE [LARGE SCALE GENOMIC DNA]</scope>
    <source>
        <strain evidence="2">DSM 6200 / JCM 39069 / Hxd3</strain>
    </source>
</reference>
<evidence type="ECO:0000313" key="1">
    <source>
        <dbReference type="EMBL" id="ABW67248.1"/>
    </source>
</evidence>
<dbReference type="KEGG" id="dol:Dole_1444"/>
<accession>A8ZZ95</accession>
<dbReference type="Proteomes" id="UP000008561">
    <property type="component" value="Chromosome"/>
</dbReference>
<dbReference type="HOGENOM" id="CLU_938851_0_0_7"/>